<sequence length="538" mass="62429">MNKQYVSVKMNNSNINNPTILNLPDEILLIIFNKLNTIDALYSLVDVNERFDRLVLKSLHIRNLDTTNMVIKSYYDRTFSIDNNVLPKICEKILPRIHHQLNKLTIEQNSMERILLTVNYPQLYLLSLVNFQEEILFQYLTGNSVLHDLLTQQITHLNIDVPYEPKSETSETLSSIFALILSVCQRMTNLNFCQLFSDRKASICIYNLPSTSCISSTLTELKVNVATFDDCLFLLAGHLKCLSTLIIDVKDISWSLSHINNTKKLPELKCFSLTSIEYASDYDDQIIPLLRRMINLKELTLFLTVLKPYSTYIDGIQLHDQILIYMPQLNKFTFNIITAIVNRNMKIDLQSNEYIQHSFIGKGYGEVGSCVHTRSEHNAGTSHVYSLPYKFEYFLHLNNSFQGDMFDTVQYLTMIDGRPFEHNLFKLISQCFPLLKKLCVVNYQLQKNKQHSSILIIFPRLILLNLFEAHVDYAEQLLCDKNIHLPALLDLCIDYKSLAMITNNFTNNPIRLNCAKIKKLHTDPFLRPKNFHKYFPLL</sequence>
<dbReference type="SUPFAM" id="SSF81383">
    <property type="entry name" value="F-box domain"/>
    <property type="match status" value="1"/>
</dbReference>
<dbReference type="EMBL" id="CAJNOL010005768">
    <property type="protein sequence ID" value="CAF1609484.1"/>
    <property type="molecule type" value="Genomic_DNA"/>
</dbReference>
<dbReference type="PROSITE" id="PS50181">
    <property type="entry name" value="FBOX"/>
    <property type="match status" value="1"/>
</dbReference>
<organism evidence="2 4">
    <name type="scientific">Rotaria sordida</name>
    <dbReference type="NCBI Taxonomy" id="392033"/>
    <lineage>
        <taxon>Eukaryota</taxon>
        <taxon>Metazoa</taxon>
        <taxon>Spiralia</taxon>
        <taxon>Gnathifera</taxon>
        <taxon>Rotifera</taxon>
        <taxon>Eurotatoria</taxon>
        <taxon>Bdelloidea</taxon>
        <taxon>Philodinida</taxon>
        <taxon>Philodinidae</taxon>
        <taxon>Rotaria</taxon>
    </lineage>
</organism>
<protein>
    <recommendedName>
        <fullName evidence="1">F-box domain-containing protein</fullName>
    </recommendedName>
</protein>
<dbReference type="Proteomes" id="UP000663854">
    <property type="component" value="Unassembled WGS sequence"/>
</dbReference>
<reference evidence="2" key="1">
    <citation type="submission" date="2021-02" db="EMBL/GenBank/DDBJ databases">
        <authorList>
            <person name="Nowell W R."/>
        </authorList>
    </citation>
    <scope>NUCLEOTIDE SEQUENCE</scope>
</reference>
<dbReference type="InterPro" id="IPR001810">
    <property type="entry name" value="F-box_dom"/>
</dbReference>
<evidence type="ECO:0000313" key="2">
    <source>
        <dbReference type="EMBL" id="CAF1367012.1"/>
    </source>
</evidence>
<keyword evidence="5" id="KW-1185">Reference proteome</keyword>
<evidence type="ECO:0000259" key="1">
    <source>
        <dbReference type="PROSITE" id="PS50181"/>
    </source>
</evidence>
<dbReference type="InterPro" id="IPR036047">
    <property type="entry name" value="F-box-like_dom_sf"/>
</dbReference>
<proteinExistence type="predicted"/>
<feature type="domain" description="F-box" evidence="1">
    <location>
        <begin position="17"/>
        <end position="64"/>
    </location>
</feature>
<evidence type="ECO:0000313" key="3">
    <source>
        <dbReference type="EMBL" id="CAF1609484.1"/>
    </source>
</evidence>
<evidence type="ECO:0000313" key="5">
    <source>
        <dbReference type="Proteomes" id="UP000663870"/>
    </source>
</evidence>
<dbReference type="AlphaFoldDB" id="A0A815IEC1"/>
<gene>
    <name evidence="3" type="ORF">JXQ802_LOCUS49240</name>
    <name evidence="2" type="ORF">PYM288_LOCUS33165</name>
</gene>
<evidence type="ECO:0000313" key="4">
    <source>
        <dbReference type="Proteomes" id="UP000663854"/>
    </source>
</evidence>
<dbReference type="Proteomes" id="UP000663870">
    <property type="component" value="Unassembled WGS sequence"/>
</dbReference>
<accession>A0A815IEC1</accession>
<name>A0A815IEC1_9BILA</name>
<comment type="caution">
    <text evidence="2">The sequence shown here is derived from an EMBL/GenBank/DDBJ whole genome shotgun (WGS) entry which is preliminary data.</text>
</comment>
<dbReference type="EMBL" id="CAJNOH010004352">
    <property type="protein sequence ID" value="CAF1367012.1"/>
    <property type="molecule type" value="Genomic_DNA"/>
</dbReference>